<evidence type="ECO:0000313" key="1">
    <source>
        <dbReference type="EMBL" id="MBM7620347.1"/>
    </source>
</evidence>
<dbReference type="NCBIfam" id="TIGR01662">
    <property type="entry name" value="HAD-SF-IIIA"/>
    <property type="match status" value="1"/>
</dbReference>
<keyword evidence="2" id="KW-1185">Reference proteome</keyword>
<accession>A0ABS2P0A9</accession>
<dbReference type="NCBIfam" id="TIGR01668">
    <property type="entry name" value="YqeG_hyp_ppase"/>
    <property type="match status" value="1"/>
</dbReference>
<proteinExistence type="predicted"/>
<dbReference type="InterPro" id="IPR006439">
    <property type="entry name" value="HAD-SF_hydro_IA"/>
</dbReference>
<dbReference type="Proteomes" id="UP000737402">
    <property type="component" value="Unassembled WGS sequence"/>
</dbReference>
<comment type="caution">
    <text evidence="1">The sequence shown here is derived from an EMBL/GenBank/DDBJ whole genome shotgun (WGS) entry which is preliminary data.</text>
</comment>
<dbReference type="PANTHER" id="PTHR19288:SF25">
    <property type="entry name" value="PHOSPHATIDYLGLYCEROPHOSPHATASE GEP4, MITOCHONDRIAL"/>
    <property type="match status" value="1"/>
</dbReference>
<organism evidence="1 2">
    <name type="scientific">Sutcliffiella tianshenii</name>
    <dbReference type="NCBI Taxonomy" id="1463404"/>
    <lineage>
        <taxon>Bacteria</taxon>
        <taxon>Bacillati</taxon>
        <taxon>Bacillota</taxon>
        <taxon>Bacilli</taxon>
        <taxon>Bacillales</taxon>
        <taxon>Bacillaceae</taxon>
        <taxon>Sutcliffiella</taxon>
    </lineage>
</organism>
<dbReference type="Pfam" id="PF13242">
    <property type="entry name" value="Hydrolase_like"/>
    <property type="match status" value="1"/>
</dbReference>
<dbReference type="NCBIfam" id="TIGR01509">
    <property type="entry name" value="HAD-SF-IA-v3"/>
    <property type="match status" value="1"/>
</dbReference>
<dbReference type="Gene3D" id="3.40.50.1000">
    <property type="entry name" value="HAD superfamily/HAD-like"/>
    <property type="match status" value="1"/>
</dbReference>
<name>A0ABS2P0A9_9BACI</name>
<evidence type="ECO:0000313" key="2">
    <source>
        <dbReference type="Proteomes" id="UP000737402"/>
    </source>
</evidence>
<dbReference type="EMBL" id="JAFBED010000004">
    <property type="protein sequence ID" value="MBM7620347.1"/>
    <property type="molecule type" value="Genomic_DNA"/>
</dbReference>
<reference evidence="1 2" key="1">
    <citation type="submission" date="2021-01" db="EMBL/GenBank/DDBJ databases">
        <title>Genomic Encyclopedia of Type Strains, Phase IV (KMG-IV): sequencing the most valuable type-strain genomes for metagenomic binning, comparative biology and taxonomic classification.</title>
        <authorList>
            <person name="Goeker M."/>
        </authorList>
    </citation>
    <scope>NUCLEOTIDE SEQUENCE [LARGE SCALE GENOMIC DNA]</scope>
    <source>
        <strain evidence="1 2">DSM 25879</strain>
    </source>
</reference>
<dbReference type="PANTHER" id="PTHR19288">
    <property type="entry name" value="4-NITROPHENYLPHOSPHATASE-RELATED"/>
    <property type="match status" value="1"/>
</dbReference>
<sequence length="171" mass="19768">MLKYFLPAEHVKSVFEIKPAQLKEKGIKGIITDLDNTLVEWDRPEATPALIEWFKEMQAAGILVTIVSNNKLKRVKFFSDPLGIPYIYEARKPFRRAFRRALREMDIKAEEVVVIGDQLLTDVLGGNRLGLHTILVVPVAKSDGFVTKFNRQVERRILSWMKRRGMISWED</sequence>
<dbReference type="NCBIfam" id="TIGR01549">
    <property type="entry name" value="HAD-SF-IA-v1"/>
    <property type="match status" value="1"/>
</dbReference>
<dbReference type="SUPFAM" id="SSF56784">
    <property type="entry name" value="HAD-like"/>
    <property type="match status" value="1"/>
</dbReference>
<gene>
    <name evidence="1" type="ORF">JOC95_002200</name>
</gene>
<protein>
    <submittedName>
        <fullName evidence="1">HAD superfamily phosphatase (TIGR01668 family)</fullName>
    </submittedName>
</protein>
<dbReference type="InterPro" id="IPR010021">
    <property type="entry name" value="PGPP1/Gep4"/>
</dbReference>
<dbReference type="CDD" id="cd16416">
    <property type="entry name" value="HAD_BsYqeG-like"/>
    <property type="match status" value="1"/>
</dbReference>
<dbReference type="InterPro" id="IPR023214">
    <property type="entry name" value="HAD_sf"/>
</dbReference>
<dbReference type="InterPro" id="IPR036412">
    <property type="entry name" value="HAD-like_sf"/>
</dbReference>
<dbReference type="InterPro" id="IPR006549">
    <property type="entry name" value="HAD-SF_hydro_IIIA"/>
</dbReference>